<reference evidence="1" key="1">
    <citation type="submission" date="2017-08" db="EMBL/GenBank/DDBJ databases">
        <authorList>
            <person name="Imhoff J.F."/>
            <person name="Rahn T."/>
            <person name="Kuenzel S."/>
            <person name="Neulinger S.C."/>
        </authorList>
    </citation>
    <scope>NUCLEOTIDE SEQUENCE</scope>
    <source>
        <strain evidence="1">DSM 11080</strain>
    </source>
</reference>
<sequence>MPLTWVSDADGRSAQSVGALQSVSVSGLALPGKGAVGEAVLTLLAPRPGWGGARSRLKWVWRGSDL</sequence>
<dbReference type="AlphaFoldDB" id="A0AAJ0U8D1"/>
<name>A0AAJ0U8D1_9GAMM</name>
<reference evidence="1" key="2">
    <citation type="journal article" date="2020" name="Microorganisms">
        <title>Osmotic Adaptation and Compatible Solute Biosynthesis of Phototrophic Bacteria as Revealed from Genome Analyses.</title>
        <authorList>
            <person name="Imhoff J.F."/>
            <person name="Rahn T."/>
            <person name="Kunzel S."/>
            <person name="Keller A."/>
            <person name="Neulinger S.C."/>
        </authorList>
    </citation>
    <scope>NUCLEOTIDE SEQUENCE</scope>
    <source>
        <strain evidence="1">DSM 11080</strain>
    </source>
</reference>
<accession>A0AAJ0U8D1</accession>
<dbReference type="Proteomes" id="UP001296776">
    <property type="component" value="Unassembled WGS sequence"/>
</dbReference>
<protein>
    <submittedName>
        <fullName evidence="1">Uncharacterized protein</fullName>
    </submittedName>
</protein>
<organism evidence="1 2">
    <name type="scientific">Halochromatium glycolicum</name>
    <dbReference type="NCBI Taxonomy" id="85075"/>
    <lineage>
        <taxon>Bacteria</taxon>
        <taxon>Pseudomonadati</taxon>
        <taxon>Pseudomonadota</taxon>
        <taxon>Gammaproteobacteria</taxon>
        <taxon>Chromatiales</taxon>
        <taxon>Chromatiaceae</taxon>
        <taxon>Halochromatium</taxon>
    </lineage>
</organism>
<comment type="caution">
    <text evidence="1">The sequence shown here is derived from an EMBL/GenBank/DDBJ whole genome shotgun (WGS) entry which is preliminary data.</text>
</comment>
<gene>
    <name evidence="1" type="ORF">CKO40_17785</name>
</gene>
<evidence type="ECO:0000313" key="1">
    <source>
        <dbReference type="EMBL" id="MBK1706347.1"/>
    </source>
</evidence>
<evidence type="ECO:0000313" key="2">
    <source>
        <dbReference type="Proteomes" id="UP001296776"/>
    </source>
</evidence>
<proteinExistence type="predicted"/>
<keyword evidence="2" id="KW-1185">Reference proteome</keyword>
<dbReference type="EMBL" id="NRSJ01000039">
    <property type="protein sequence ID" value="MBK1706347.1"/>
    <property type="molecule type" value="Genomic_DNA"/>
</dbReference>